<evidence type="ECO:0000313" key="2">
    <source>
        <dbReference type="Proteomes" id="UP000789920"/>
    </source>
</evidence>
<comment type="caution">
    <text evidence="1">The sequence shown here is derived from an EMBL/GenBank/DDBJ whole genome shotgun (WGS) entry which is preliminary data.</text>
</comment>
<organism evidence="1 2">
    <name type="scientific">Racocetra persica</name>
    <dbReference type="NCBI Taxonomy" id="160502"/>
    <lineage>
        <taxon>Eukaryota</taxon>
        <taxon>Fungi</taxon>
        <taxon>Fungi incertae sedis</taxon>
        <taxon>Mucoromycota</taxon>
        <taxon>Glomeromycotina</taxon>
        <taxon>Glomeromycetes</taxon>
        <taxon>Diversisporales</taxon>
        <taxon>Gigasporaceae</taxon>
        <taxon>Racocetra</taxon>
    </lineage>
</organism>
<evidence type="ECO:0000313" key="1">
    <source>
        <dbReference type="EMBL" id="CAG8697860.1"/>
    </source>
</evidence>
<feature type="non-terminal residue" evidence="1">
    <location>
        <position position="120"/>
    </location>
</feature>
<name>A0ACA9PA61_9GLOM</name>
<sequence>MSKGPWNDEEDIKLSQLVEEILKQQAQIQWVEIGKQMNSRTAKQCRESEKEKDIVWDCQRKGITSYALIARSIPGRTPLQIKNYIYREKAKETARIKAKMAVPNICNISAAKRLKKNIRG</sequence>
<accession>A0ACA9PA61</accession>
<dbReference type="Proteomes" id="UP000789920">
    <property type="component" value="Unassembled WGS sequence"/>
</dbReference>
<gene>
    <name evidence="1" type="ORF">RPERSI_LOCUS9874</name>
</gene>
<proteinExistence type="predicted"/>
<keyword evidence="2" id="KW-1185">Reference proteome</keyword>
<protein>
    <submittedName>
        <fullName evidence="1">16195_t:CDS:1</fullName>
    </submittedName>
</protein>
<reference evidence="1" key="1">
    <citation type="submission" date="2021-06" db="EMBL/GenBank/DDBJ databases">
        <authorList>
            <person name="Kallberg Y."/>
            <person name="Tangrot J."/>
            <person name="Rosling A."/>
        </authorList>
    </citation>
    <scope>NUCLEOTIDE SEQUENCE</scope>
    <source>
        <strain evidence="1">MA461A</strain>
    </source>
</reference>
<dbReference type="EMBL" id="CAJVQC010019029">
    <property type="protein sequence ID" value="CAG8697860.1"/>
    <property type="molecule type" value="Genomic_DNA"/>
</dbReference>